<dbReference type="PROSITE" id="PS00061">
    <property type="entry name" value="ADH_SHORT"/>
    <property type="match status" value="1"/>
</dbReference>
<evidence type="ECO:0000256" key="3">
    <source>
        <dbReference type="ARBA" id="ARBA00023002"/>
    </source>
</evidence>
<sequence>MLFRLDGKTALITGGGSGIGFAIAKAMLQQGASVIIASRNTGRLAAAAEKLESVAPGKVTFAPLDLKNDASIRELAAFLEKRGPGLDILVNNSAVLHLAPLEESNASMFEDIFRTNVAGMLKLTLALLPLLKAGGGGKIINVGSYVEEIVRPNVALYAAAKGAIRQLTKSMAVEWARYNIQANLLSPGIIATEFTANTMQKDPKWKEFCERRIPLGRWGRAEDIGGCAVFLASREADYMTGAQLAVDGGILASL</sequence>
<dbReference type="EMBL" id="DYZA01000009">
    <property type="protein sequence ID" value="HJD96087.1"/>
    <property type="molecule type" value="Genomic_DNA"/>
</dbReference>
<dbReference type="PRINTS" id="PR00081">
    <property type="entry name" value="GDHRDH"/>
</dbReference>
<comment type="caution">
    <text evidence="4">The sequence shown here is derived from an EMBL/GenBank/DDBJ whole genome shotgun (WGS) entry which is preliminary data.</text>
</comment>
<dbReference type="FunFam" id="3.40.50.720:FF:000084">
    <property type="entry name" value="Short-chain dehydrogenase reductase"/>
    <property type="match status" value="1"/>
</dbReference>
<proteinExistence type="inferred from homology"/>
<evidence type="ECO:0000256" key="2">
    <source>
        <dbReference type="ARBA" id="ARBA00022857"/>
    </source>
</evidence>
<comment type="similarity">
    <text evidence="1">Belongs to the short-chain dehydrogenases/reductases (SDR) family.</text>
</comment>
<dbReference type="InterPro" id="IPR036291">
    <property type="entry name" value="NAD(P)-bd_dom_sf"/>
</dbReference>
<dbReference type="InterPro" id="IPR002347">
    <property type="entry name" value="SDR_fam"/>
</dbReference>
<evidence type="ECO:0000256" key="1">
    <source>
        <dbReference type="ARBA" id="ARBA00006484"/>
    </source>
</evidence>
<accession>A0A921ATB5</accession>
<dbReference type="PANTHER" id="PTHR43618:SF8">
    <property type="entry name" value="7ALPHA-HYDROXYSTEROID DEHYDROGENASE"/>
    <property type="match status" value="1"/>
</dbReference>
<reference evidence="4" key="1">
    <citation type="journal article" date="2021" name="PeerJ">
        <title>Extensive microbial diversity within the chicken gut microbiome revealed by metagenomics and culture.</title>
        <authorList>
            <person name="Gilroy R."/>
            <person name="Ravi A."/>
            <person name="Getino M."/>
            <person name="Pursley I."/>
            <person name="Horton D.L."/>
            <person name="Alikhan N.F."/>
            <person name="Baker D."/>
            <person name="Gharbi K."/>
            <person name="Hall N."/>
            <person name="Watson M."/>
            <person name="Adriaenssens E.M."/>
            <person name="Foster-Nyarko E."/>
            <person name="Jarju S."/>
            <person name="Secka A."/>
            <person name="Antonio M."/>
            <person name="Oren A."/>
            <person name="Chaudhuri R.R."/>
            <person name="La Ragione R."/>
            <person name="Hildebrand F."/>
            <person name="Pallen M.J."/>
        </authorList>
    </citation>
    <scope>NUCLEOTIDE SEQUENCE</scope>
    <source>
        <strain evidence="4">ChiGjej2B2-19336</strain>
    </source>
</reference>
<keyword evidence="3" id="KW-0560">Oxidoreductase</keyword>
<keyword evidence="2" id="KW-0521">NADP</keyword>
<dbReference type="Pfam" id="PF13561">
    <property type="entry name" value="adh_short_C2"/>
    <property type="match status" value="1"/>
</dbReference>
<protein>
    <submittedName>
        <fullName evidence="4">SDR family oxidoreductase</fullName>
    </submittedName>
</protein>
<name>A0A921ATB5_9BACT</name>
<dbReference type="InterPro" id="IPR052178">
    <property type="entry name" value="Sec_Metab_Biosynth_SDR"/>
</dbReference>
<reference evidence="4" key="2">
    <citation type="submission" date="2021-09" db="EMBL/GenBank/DDBJ databases">
        <authorList>
            <person name="Gilroy R."/>
        </authorList>
    </citation>
    <scope>NUCLEOTIDE SEQUENCE</scope>
    <source>
        <strain evidence="4">ChiGjej2B2-19336</strain>
    </source>
</reference>
<dbReference type="Gene3D" id="3.40.50.720">
    <property type="entry name" value="NAD(P)-binding Rossmann-like Domain"/>
    <property type="match status" value="1"/>
</dbReference>
<dbReference type="RefSeq" id="WP_304120165.1">
    <property type="nucleotide sequence ID" value="NZ_DYZA01000009.1"/>
</dbReference>
<dbReference type="Proteomes" id="UP000698963">
    <property type="component" value="Unassembled WGS sequence"/>
</dbReference>
<dbReference type="PANTHER" id="PTHR43618">
    <property type="entry name" value="7-ALPHA-HYDROXYSTEROID DEHYDROGENASE"/>
    <property type="match status" value="1"/>
</dbReference>
<dbReference type="InterPro" id="IPR020904">
    <property type="entry name" value="Sc_DH/Rdtase_CS"/>
</dbReference>
<evidence type="ECO:0000313" key="4">
    <source>
        <dbReference type="EMBL" id="HJD96087.1"/>
    </source>
</evidence>
<dbReference type="AlphaFoldDB" id="A0A921ATB5"/>
<dbReference type="GO" id="GO:0016491">
    <property type="term" value="F:oxidoreductase activity"/>
    <property type="evidence" value="ECO:0007669"/>
    <property type="project" value="UniProtKB-KW"/>
</dbReference>
<dbReference type="PRINTS" id="PR00080">
    <property type="entry name" value="SDRFAMILY"/>
</dbReference>
<gene>
    <name evidence="4" type="ORF">K8W16_00340</name>
</gene>
<organism evidence="4 5">
    <name type="scientific">Mailhella massiliensis</name>
    <dbReference type="NCBI Taxonomy" id="1903261"/>
    <lineage>
        <taxon>Bacteria</taxon>
        <taxon>Pseudomonadati</taxon>
        <taxon>Thermodesulfobacteriota</taxon>
        <taxon>Desulfovibrionia</taxon>
        <taxon>Desulfovibrionales</taxon>
        <taxon>Desulfovibrionaceae</taxon>
        <taxon>Mailhella</taxon>
    </lineage>
</organism>
<evidence type="ECO:0000313" key="5">
    <source>
        <dbReference type="Proteomes" id="UP000698963"/>
    </source>
</evidence>
<dbReference type="SUPFAM" id="SSF51735">
    <property type="entry name" value="NAD(P)-binding Rossmann-fold domains"/>
    <property type="match status" value="1"/>
</dbReference>